<dbReference type="RefSeq" id="WP_354613472.1">
    <property type="nucleotide sequence ID" value="NZ_JBEXAE010000001.1"/>
</dbReference>
<evidence type="ECO:0000313" key="1">
    <source>
        <dbReference type="EMBL" id="MET6989102.1"/>
    </source>
</evidence>
<gene>
    <name evidence="1" type="ORF">ABXZ36_00400</name>
</gene>
<proteinExistence type="predicted"/>
<evidence type="ECO:0000313" key="2">
    <source>
        <dbReference type="Proteomes" id="UP001549799"/>
    </source>
</evidence>
<reference evidence="1 2" key="1">
    <citation type="submission" date="2024-07" db="EMBL/GenBank/DDBJ databases">
        <title>The genome sequence of type strain Sediminicola arcticus GDMCC 1.2805.</title>
        <authorList>
            <person name="Liu Y."/>
        </authorList>
    </citation>
    <scope>NUCLEOTIDE SEQUENCE [LARGE SCALE GENOMIC DNA]</scope>
    <source>
        <strain evidence="1 2">GDMCC 1.2805</strain>
    </source>
</reference>
<comment type="caution">
    <text evidence="1">The sequence shown here is derived from an EMBL/GenBank/DDBJ whole genome shotgun (WGS) entry which is preliminary data.</text>
</comment>
<name>A0ABV2SQW7_9FLAO</name>
<organism evidence="1 2">
    <name type="scientific">Sediminicola arcticus</name>
    <dbReference type="NCBI Taxonomy" id="1574308"/>
    <lineage>
        <taxon>Bacteria</taxon>
        <taxon>Pseudomonadati</taxon>
        <taxon>Bacteroidota</taxon>
        <taxon>Flavobacteriia</taxon>
        <taxon>Flavobacteriales</taxon>
        <taxon>Flavobacteriaceae</taxon>
        <taxon>Sediminicola</taxon>
    </lineage>
</organism>
<keyword evidence="2" id="KW-1185">Reference proteome</keyword>
<protein>
    <submittedName>
        <fullName evidence="1">Alpha-ketoglutarate decarboxylase</fullName>
    </submittedName>
</protein>
<dbReference type="Proteomes" id="UP001549799">
    <property type="component" value="Unassembled WGS sequence"/>
</dbReference>
<sequence length="163" mass="18417">MFIFILSSIIAMGQGYRTSGGFWNNVYYGGGVGLGFGRESFNASLSPSAIYQANEQMAVGLGLNFNYSKFQESKLLAYGGSLLTLYNPIQLIQLSAELEHLRVNRDFEFDGATISENYWSPALFVGIGYSNRNVTFGIRYDLLYDEEKSIYGDPFMPFIRFYF</sequence>
<dbReference type="EMBL" id="JBEXAE010000001">
    <property type="protein sequence ID" value="MET6989102.1"/>
    <property type="molecule type" value="Genomic_DNA"/>
</dbReference>
<accession>A0ABV2SQW7</accession>